<comment type="similarity">
    <text evidence="1">Belongs to the SMP-30/CGR1 family.</text>
</comment>
<dbReference type="Pfam" id="PF08450">
    <property type="entry name" value="SGL"/>
    <property type="match status" value="2"/>
</dbReference>
<dbReference type="PRINTS" id="PR01790">
    <property type="entry name" value="SMP30FAMILY"/>
</dbReference>
<evidence type="ECO:0000256" key="1">
    <source>
        <dbReference type="ARBA" id="ARBA00008853"/>
    </source>
</evidence>
<organism evidence="3 4">
    <name type="scientific">Tegillarca granosa</name>
    <name type="common">Malaysian cockle</name>
    <name type="synonym">Anadara granosa</name>
    <dbReference type="NCBI Taxonomy" id="220873"/>
    <lineage>
        <taxon>Eukaryota</taxon>
        <taxon>Metazoa</taxon>
        <taxon>Spiralia</taxon>
        <taxon>Lophotrochozoa</taxon>
        <taxon>Mollusca</taxon>
        <taxon>Bivalvia</taxon>
        <taxon>Autobranchia</taxon>
        <taxon>Pteriomorphia</taxon>
        <taxon>Arcoida</taxon>
        <taxon>Arcoidea</taxon>
        <taxon>Arcidae</taxon>
        <taxon>Tegillarca</taxon>
    </lineage>
</organism>
<dbReference type="Proteomes" id="UP001217089">
    <property type="component" value="Unassembled WGS sequence"/>
</dbReference>
<evidence type="ECO:0000313" key="3">
    <source>
        <dbReference type="EMBL" id="KAJ8305663.1"/>
    </source>
</evidence>
<reference evidence="3 4" key="1">
    <citation type="submission" date="2022-12" db="EMBL/GenBank/DDBJ databases">
        <title>Chromosome-level genome of Tegillarca granosa.</title>
        <authorList>
            <person name="Kim J."/>
        </authorList>
    </citation>
    <scope>NUCLEOTIDE SEQUENCE [LARGE SCALE GENOMIC DNA]</scope>
    <source>
        <strain evidence="3">Teg-2019</strain>
        <tissue evidence="3">Adductor muscle</tissue>
    </source>
</reference>
<dbReference type="EMBL" id="JARBDR010000813">
    <property type="protein sequence ID" value="KAJ8305663.1"/>
    <property type="molecule type" value="Genomic_DNA"/>
</dbReference>
<dbReference type="PANTHER" id="PTHR10907">
    <property type="entry name" value="REGUCALCIN"/>
    <property type="match status" value="1"/>
</dbReference>
<sequence>MSVKVECLLKNATTTIGESPHWDESSRCLFYVDIQSNDVHRWNSVTGKDDKIHFDGHVGFVVPCSKDGFIIGLETRLCHYDMGTKKTTFLYEVDKGTRHRFNDAKCDPKGRLWAGTIGFVHTIKVPLSVEDTGHLYSLETNGSLRKHLDDINISNGMAWTRDTKTMYYIDTIPRKVYAFDFDIEAGKISITKAESCNYDYVYIGNKKIAVDLAVKPIEEYGYPDGMTIDVEDMIWVAGLCSHKIFRFNPKTGISIQHIYQCKFNFFGISKFKKVPFVLYELREEISSIKFPTPQITSCCFGGKNFDELYVTSAAETTKEGKKKYPLSGSIFKVTGLGVKGLPAPLCLKV</sequence>
<dbReference type="Gene3D" id="2.120.10.30">
    <property type="entry name" value="TolB, C-terminal domain"/>
    <property type="match status" value="2"/>
</dbReference>
<protein>
    <recommendedName>
        <fullName evidence="2">SMP-30/Gluconolactonase/LRE-like region domain-containing protein</fullName>
    </recommendedName>
</protein>
<dbReference type="PANTHER" id="PTHR10907:SF47">
    <property type="entry name" value="REGUCALCIN"/>
    <property type="match status" value="1"/>
</dbReference>
<evidence type="ECO:0000313" key="4">
    <source>
        <dbReference type="Proteomes" id="UP001217089"/>
    </source>
</evidence>
<accession>A0ABQ9EK67</accession>
<keyword evidence="4" id="KW-1185">Reference proteome</keyword>
<proteinExistence type="inferred from homology"/>
<dbReference type="InterPro" id="IPR005511">
    <property type="entry name" value="SMP-30"/>
</dbReference>
<dbReference type="InterPro" id="IPR011042">
    <property type="entry name" value="6-blade_b-propeller_TolB-like"/>
</dbReference>
<dbReference type="SUPFAM" id="SSF63829">
    <property type="entry name" value="Calcium-dependent phosphotriesterase"/>
    <property type="match status" value="1"/>
</dbReference>
<dbReference type="InterPro" id="IPR013658">
    <property type="entry name" value="SGL"/>
</dbReference>
<gene>
    <name evidence="3" type="ORF">KUTeg_016208</name>
</gene>
<feature type="domain" description="SMP-30/Gluconolactonase/LRE-like region" evidence="2">
    <location>
        <begin position="283"/>
        <end position="313"/>
    </location>
</feature>
<evidence type="ECO:0000259" key="2">
    <source>
        <dbReference type="Pfam" id="PF08450"/>
    </source>
</evidence>
<name>A0ABQ9EK67_TEGGR</name>
<comment type="caution">
    <text evidence="3">The sequence shown here is derived from an EMBL/GenBank/DDBJ whole genome shotgun (WGS) entry which is preliminary data.</text>
</comment>
<feature type="domain" description="SMP-30/Gluconolactonase/LRE-like region" evidence="2">
    <location>
        <begin position="16"/>
        <end position="258"/>
    </location>
</feature>